<gene>
    <name evidence="1" type="ORF">H9811_05635</name>
</gene>
<proteinExistence type="predicted"/>
<evidence type="ECO:0000313" key="1">
    <source>
        <dbReference type="EMBL" id="HIZ42025.1"/>
    </source>
</evidence>
<name>A0A9D2ER97_9FIRM</name>
<accession>A0A9D2ER97</accession>
<sequence>MPERIPSDVYELVTMRRDRRGLTMVFEGLRKIITVEFGFLPLSVRSGRFSPPTSGRTEEPAGQERENRLLYQVENSADLRRFQAEAAAAGHKEPLLYLVFLTSNDSIEVIALGMPAVTVRPRQPEAAVQETLSTPLGPVEILADGRPLPYRCTPLPLQSQRFRVDGRWRLDCLLPGTIAPVEVQCRIAVDPAQSVTCGAETGEALDLMSFTWNNNKLSIGTEGDLPGVTCHYEKTGMRLRFLSGPGAVSLYLAWLTMTEPEREEIYPWFAADPSFDETRRRN</sequence>
<comment type="caution">
    <text evidence="1">The sequence shown here is derived from an EMBL/GenBank/DDBJ whole genome shotgun (WGS) entry which is preliminary data.</text>
</comment>
<dbReference type="Proteomes" id="UP000824048">
    <property type="component" value="Unassembled WGS sequence"/>
</dbReference>
<dbReference type="AlphaFoldDB" id="A0A9D2ER97"/>
<evidence type="ECO:0000313" key="2">
    <source>
        <dbReference type="Proteomes" id="UP000824048"/>
    </source>
</evidence>
<organism evidence="1 2">
    <name type="scientific">Candidatus Gemmiger excrementigallinarum</name>
    <dbReference type="NCBI Taxonomy" id="2838609"/>
    <lineage>
        <taxon>Bacteria</taxon>
        <taxon>Bacillati</taxon>
        <taxon>Bacillota</taxon>
        <taxon>Clostridia</taxon>
        <taxon>Eubacteriales</taxon>
        <taxon>Gemmiger</taxon>
    </lineage>
</organism>
<reference evidence="1" key="1">
    <citation type="journal article" date="2021" name="PeerJ">
        <title>Extensive microbial diversity within the chicken gut microbiome revealed by metagenomics and culture.</title>
        <authorList>
            <person name="Gilroy R."/>
            <person name="Ravi A."/>
            <person name="Getino M."/>
            <person name="Pursley I."/>
            <person name="Horton D.L."/>
            <person name="Alikhan N.F."/>
            <person name="Baker D."/>
            <person name="Gharbi K."/>
            <person name="Hall N."/>
            <person name="Watson M."/>
            <person name="Adriaenssens E.M."/>
            <person name="Foster-Nyarko E."/>
            <person name="Jarju S."/>
            <person name="Secka A."/>
            <person name="Antonio M."/>
            <person name="Oren A."/>
            <person name="Chaudhuri R.R."/>
            <person name="La Ragione R."/>
            <person name="Hildebrand F."/>
            <person name="Pallen M.J."/>
        </authorList>
    </citation>
    <scope>NUCLEOTIDE SEQUENCE</scope>
    <source>
        <strain evidence="1">ChiSxjej1B13-11774</strain>
    </source>
</reference>
<reference evidence="1" key="2">
    <citation type="submission" date="2021-04" db="EMBL/GenBank/DDBJ databases">
        <authorList>
            <person name="Gilroy R."/>
        </authorList>
    </citation>
    <scope>NUCLEOTIDE SEQUENCE</scope>
    <source>
        <strain evidence="1">ChiSxjej1B13-11774</strain>
    </source>
</reference>
<dbReference type="EMBL" id="DXBP01000035">
    <property type="protein sequence ID" value="HIZ42025.1"/>
    <property type="molecule type" value="Genomic_DNA"/>
</dbReference>
<protein>
    <submittedName>
        <fullName evidence="1">Uncharacterized protein</fullName>
    </submittedName>
</protein>